<comment type="caution">
    <text evidence="2">The sequence shown here is derived from an EMBL/GenBank/DDBJ whole genome shotgun (WGS) entry which is preliminary data.</text>
</comment>
<evidence type="ECO:0000313" key="2">
    <source>
        <dbReference type="EMBL" id="MVN75298.1"/>
    </source>
</evidence>
<evidence type="ECO:0000259" key="1">
    <source>
        <dbReference type="Pfam" id="PF00535"/>
    </source>
</evidence>
<dbReference type="Pfam" id="PF00535">
    <property type="entry name" value="Glycos_transf_2"/>
    <property type="match status" value="1"/>
</dbReference>
<dbReference type="PANTHER" id="PTHR43646">
    <property type="entry name" value="GLYCOSYLTRANSFERASE"/>
    <property type="match status" value="1"/>
</dbReference>
<proteinExistence type="predicted"/>
<sequence>MILKLVSFCLGYCALWLLVLVYATWRLATRRGAARPVPLAIPRPRVSILLAARNEEANLPRCLASLRALNYPAAQLEILVGDDGSTDRTRAVAEAALAGFAGSFQVIPITENLGQARGKANVLAHLAQRATAEYLLITDADITLPPTWVAAMLAHAAPGIGTVTGLTVVQGPGLLARLQSLDWLLSLGLIQVGSEAGQPMTAMGNNMLITRAAYRATGGYEALPFSVTEDFALFEAVNAQGFGFRQLFEPAVRAVSQPIGSWSALVRQRLRWLRGVAALPWHVQAGLVFFSGYWLVVLGLAGAGRPSLALVAWVMKVLGHYGQARVTARRAGLAAPPWWLLPLFEGYSLALTTHLTYARLFGRRGVEWKGRHYS</sequence>
<dbReference type="AlphaFoldDB" id="A0A7K1TA68"/>
<gene>
    <name evidence="2" type="ORF">GO988_03065</name>
</gene>
<dbReference type="RefSeq" id="WP_157562048.1">
    <property type="nucleotide sequence ID" value="NZ_WQKZ01000001.1"/>
</dbReference>
<dbReference type="InterPro" id="IPR029044">
    <property type="entry name" value="Nucleotide-diphossugar_trans"/>
</dbReference>
<dbReference type="Proteomes" id="UP000441336">
    <property type="component" value="Unassembled WGS sequence"/>
</dbReference>
<keyword evidence="3" id="KW-1185">Reference proteome</keyword>
<keyword evidence="2" id="KW-0808">Transferase</keyword>
<evidence type="ECO:0000313" key="3">
    <source>
        <dbReference type="Proteomes" id="UP000441336"/>
    </source>
</evidence>
<feature type="domain" description="Glycosyltransferase 2-like" evidence="1">
    <location>
        <begin position="47"/>
        <end position="214"/>
    </location>
</feature>
<dbReference type="PANTHER" id="PTHR43646:SF3">
    <property type="entry name" value="SLR1566 PROTEIN"/>
    <property type="match status" value="1"/>
</dbReference>
<dbReference type="GO" id="GO:0016740">
    <property type="term" value="F:transferase activity"/>
    <property type="evidence" value="ECO:0007669"/>
    <property type="project" value="UniProtKB-KW"/>
</dbReference>
<protein>
    <submittedName>
        <fullName evidence="2">Glycosyltransferase</fullName>
    </submittedName>
</protein>
<organism evidence="2 3">
    <name type="scientific">Hymenobacter ginkgonis</name>
    <dbReference type="NCBI Taxonomy" id="2682976"/>
    <lineage>
        <taxon>Bacteria</taxon>
        <taxon>Pseudomonadati</taxon>
        <taxon>Bacteroidota</taxon>
        <taxon>Cytophagia</taxon>
        <taxon>Cytophagales</taxon>
        <taxon>Hymenobacteraceae</taxon>
        <taxon>Hymenobacter</taxon>
    </lineage>
</organism>
<dbReference type="SUPFAM" id="SSF53448">
    <property type="entry name" value="Nucleotide-diphospho-sugar transferases"/>
    <property type="match status" value="1"/>
</dbReference>
<dbReference type="EMBL" id="WQKZ01000001">
    <property type="protein sequence ID" value="MVN75298.1"/>
    <property type="molecule type" value="Genomic_DNA"/>
</dbReference>
<dbReference type="Gene3D" id="3.90.550.10">
    <property type="entry name" value="Spore Coat Polysaccharide Biosynthesis Protein SpsA, Chain A"/>
    <property type="match status" value="1"/>
</dbReference>
<accession>A0A7K1TA68</accession>
<reference evidence="2 3" key="1">
    <citation type="submission" date="2019-12" db="EMBL/GenBank/DDBJ databases">
        <title>Hymenobacter sp. HMF4947 Genome sequencing and assembly.</title>
        <authorList>
            <person name="Kang H."/>
            <person name="Cha I."/>
            <person name="Kim H."/>
            <person name="Joh K."/>
        </authorList>
    </citation>
    <scope>NUCLEOTIDE SEQUENCE [LARGE SCALE GENOMIC DNA]</scope>
    <source>
        <strain evidence="2 3">HMF4947</strain>
    </source>
</reference>
<name>A0A7K1TA68_9BACT</name>
<dbReference type="InterPro" id="IPR001173">
    <property type="entry name" value="Glyco_trans_2-like"/>
</dbReference>